<dbReference type="InParanoid" id="A0A2G5DK11"/>
<evidence type="ECO:0000313" key="4">
    <source>
        <dbReference type="Proteomes" id="UP000230069"/>
    </source>
</evidence>
<reference evidence="3 4" key="1">
    <citation type="submission" date="2017-09" db="EMBL/GenBank/DDBJ databases">
        <title>WGS assembly of Aquilegia coerulea Goldsmith.</title>
        <authorList>
            <person name="Hodges S."/>
            <person name="Kramer E."/>
            <person name="Nordborg M."/>
            <person name="Tomkins J."/>
            <person name="Borevitz J."/>
            <person name="Derieg N."/>
            <person name="Yan J."/>
            <person name="Mihaltcheva S."/>
            <person name="Hayes R.D."/>
            <person name="Rokhsar D."/>
        </authorList>
    </citation>
    <scope>NUCLEOTIDE SEQUENCE [LARGE SCALE GENOMIC DNA]</scope>
    <source>
        <strain evidence="4">cv. Goldsmith</strain>
    </source>
</reference>
<dbReference type="Proteomes" id="UP000230069">
    <property type="component" value="Unassembled WGS sequence"/>
</dbReference>
<sequence>MARQIVVLALIFFAIVGAVSAKDQAAAKAPSAEAPVASAEGPTGIAEEGGVSPSVGESGEVIGETDDAPSGPLGPVTAEAVAPASDKSGAGALKVSAAVACVAAVAGFLSF</sequence>
<protein>
    <recommendedName>
        <fullName evidence="5">Anther-specific protein BCP1</fullName>
    </recommendedName>
</protein>
<feature type="compositionally biased region" description="Low complexity" evidence="1">
    <location>
        <begin position="30"/>
        <end position="40"/>
    </location>
</feature>
<accession>A0A2G5DK11</accession>
<gene>
    <name evidence="3" type="ORF">AQUCO_01800097v1</name>
</gene>
<feature type="region of interest" description="Disordered" evidence="1">
    <location>
        <begin position="30"/>
        <end position="80"/>
    </location>
</feature>
<dbReference type="EMBL" id="KZ305035">
    <property type="protein sequence ID" value="PIA43812.1"/>
    <property type="molecule type" value="Genomic_DNA"/>
</dbReference>
<dbReference type="AlphaFoldDB" id="A0A2G5DK11"/>
<organism evidence="3 4">
    <name type="scientific">Aquilegia coerulea</name>
    <name type="common">Rocky mountain columbine</name>
    <dbReference type="NCBI Taxonomy" id="218851"/>
    <lineage>
        <taxon>Eukaryota</taxon>
        <taxon>Viridiplantae</taxon>
        <taxon>Streptophyta</taxon>
        <taxon>Embryophyta</taxon>
        <taxon>Tracheophyta</taxon>
        <taxon>Spermatophyta</taxon>
        <taxon>Magnoliopsida</taxon>
        <taxon>Ranunculales</taxon>
        <taxon>Ranunculaceae</taxon>
        <taxon>Thalictroideae</taxon>
        <taxon>Aquilegia</taxon>
    </lineage>
</organism>
<feature type="chain" id="PRO_5013592776" description="Anther-specific protein BCP1" evidence="2">
    <location>
        <begin position="22"/>
        <end position="111"/>
    </location>
</feature>
<evidence type="ECO:0000256" key="1">
    <source>
        <dbReference type="SAM" id="MobiDB-lite"/>
    </source>
</evidence>
<proteinExistence type="predicted"/>
<name>A0A2G5DK11_AQUCA</name>
<feature type="signal peptide" evidence="2">
    <location>
        <begin position="1"/>
        <end position="21"/>
    </location>
</feature>
<evidence type="ECO:0000313" key="3">
    <source>
        <dbReference type="EMBL" id="PIA43812.1"/>
    </source>
</evidence>
<keyword evidence="4" id="KW-1185">Reference proteome</keyword>
<keyword evidence="2" id="KW-0732">Signal</keyword>
<evidence type="ECO:0008006" key="5">
    <source>
        <dbReference type="Google" id="ProtNLM"/>
    </source>
</evidence>
<evidence type="ECO:0000256" key="2">
    <source>
        <dbReference type="SAM" id="SignalP"/>
    </source>
</evidence>
<feature type="compositionally biased region" description="Low complexity" evidence="1">
    <location>
        <begin position="48"/>
        <end position="62"/>
    </location>
</feature>